<protein>
    <submittedName>
        <fullName evidence="1">Uncharacterized protein</fullName>
    </submittedName>
</protein>
<proteinExistence type="predicted"/>
<evidence type="ECO:0000313" key="2">
    <source>
        <dbReference type="Proteomes" id="UP000711614"/>
    </source>
</evidence>
<dbReference type="Proteomes" id="UP000711614">
    <property type="component" value="Unassembled WGS sequence"/>
</dbReference>
<comment type="caution">
    <text evidence="1">The sequence shown here is derived from an EMBL/GenBank/DDBJ whole genome shotgun (WGS) entry which is preliminary data.</text>
</comment>
<reference evidence="1 2" key="1">
    <citation type="submission" date="2021-03" db="EMBL/GenBank/DDBJ databases">
        <title>Sequencing the genomes of 1000 actinobacteria strains.</title>
        <authorList>
            <person name="Klenk H.-P."/>
        </authorList>
    </citation>
    <scope>NUCLEOTIDE SEQUENCE [LARGE SCALE GENOMIC DNA]</scope>
    <source>
        <strain evidence="1 2">DSM 16005</strain>
    </source>
</reference>
<keyword evidence="2" id="KW-1185">Reference proteome</keyword>
<gene>
    <name evidence="1" type="ORF">JOF48_000652</name>
</gene>
<evidence type="ECO:0000313" key="1">
    <source>
        <dbReference type="EMBL" id="MBP2411853.1"/>
    </source>
</evidence>
<accession>A0ABS4YV92</accession>
<sequence>MTPGIVVEAELPARLSDYDAVVAQKASKQALSAATTAS</sequence>
<name>A0ABS4YV92_9MICC</name>
<organism evidence="1 2">
    <name type="scientific">Arthrobacter stackebrandtii</name>
    <dbReference type="NCBI Taxonomy" id="272161"/>
    <lineage>
        <taxon>Bacteria</taxon>
        <taxon>Bacillati</taxon>
        <taxon>Actinomycetota</taxon>
        <taxon>Actinomycetes</taxon>
        <taxon>Micrococcales</taxon>
        <taxon>Micrococcaceae</taxon>
        <taxon>Arthrobacter</taxon>
    </lineage>
</organism>
<dbReference type="EMBL" id="JAGIOI010000001">
    <property type="protein sequence ID" value="MBP2411853.1"/>
    <property type="molecule type" value="Genomic_DNA"/>
</dbReference>